<feature type="domain" description="Bacterial transcriptional activator" evidence="1">
    <location>
        <begin position="96"/>
        <end position="240"/>
    </location>
</feature>
<dbReference type="InterPro" id="IPR036388">
    <property type="entry name" value="WH-like_DNA-bd_sf"/>
</dbReference>
<dbReference type="SUPFAM" id="SSF48452">
    <property type="entry name" value="TPR-like"/>
    <property type="match status" value="2"/>
</dbReference>
<sequence length="1037" mass="111948">MLHVSLLGEQAIIDETGVRTRSPRTVALVAFLAVHAGVAQARQRIAGLFWPDSTEAQALTNLRRELHHLRQVLGRGPSLVVTSRDLCWRDTGACQVDVRVFGVEREAALAAAAAGDGGGVVEHAAKAVAQYKGELLPGSYDDWLLEARSELQRQCVDMCDLLCATLAQAGELNEAVDAARRRIRLEPLEEVGYRVLMELQADLGDRAGAVSTYHHCASVLERELGVVPDPATRQVFQRLMVQPEGPAGVGAPSAVGRPGLVEARLVGRSRELGRLEELWRTVTAGRPGFALVRGGAGVGKTRLVSEIAQAARRQGAVVASSQCFGSSGRLALAPVADWVRDPAVQSVAATLEEAWRAEVDRLVPAAGHGQRGSGTRAMVDAWQRHRFFEGLARALIAVDRPMLLVLDNLQWCDQETLDFVTFFLGLASRAPIMVAGTLRDDDLDEGRELVDWTVRMRATGLLTELSLSPLEKADTRCLAEAISGRPFTEDDVGLLQATTGGFPLYVVEAVRGSADPGGGPVWAGELASVLRGRLERASASAREVAGLAAAVKTDFTLDLLTEASDLDAGVVVEAVDELWRRRIVREFGDGYDFSHDLLRETAYAQISPPKRWLLHRRVAQSLELLHADDTDAVSARLAEQYARGGRPGRAVAYYRRAAEVAAGLFAHAEAIRLHGEALAIVRGLPEGRGRDGQELAILEAMAAPLNASYGYSSPELQGALERWVALAKSLGRDDSLLAGLVGLWASRFVQGRTVDGYETADRALSLVDPGSETGGPAHFTVGGSAMNLGRPAEALHHLNLAARFGSRVSLSIGSRPDVHGTAWAAHAHWLLGHDDEALAGCEGAITLARAVEHPYNLAVALAYGAVTHQMRHDLTELRKVVAELHELCDRYDFAYYREWGLVLDGWSRPDGTGVGLARQGIGNLRSQGAFARMPYWLSLLADLLARDGRPEAARATLDAALAAGHARDDLWWLPEVMRMRAAHDDGEPAVSRLRAAARMAASQGAVALLRRCERDLAEKGVRPEANDGRTLRERRGP</sequence>
<protein>
    <submittedName>
        <fullName evidence="2">SARP family transcriptional regulator</fullName>
    </submittedName>
</protein>
<dbReference type="Pfam" id="PF03704">
    <property type="entry name" value="BTAD"/>
    <property type="match status" value="1"/>
</dbReference>
<dbReference type="PANTHER" id="PTHR35807">
    <property type="entry name" value="TRANSCRIPTIONAL REGULATOR REDD-RELATED"/>
    <property type="match status" value="1"/>
</dbReference>
<name>A0A4R5BGI8_9ACTN</name>
<dbReference type="InterPro" id="IPR041664">
    <property type="entry name" value="AAA_16"/>
</dbReference>
<evidence type="ECO:0000313" key="2">
    <source>
        <dbReference type="EMBL" id="TDD84036.1"/>
    </source>
</evidence>
<evidence type="ECO:0000259" key="1">
    <source>
        <dbReference type="SMART" id="SM01043"/>
    </source>
</evidence>
<dbReference type="Gene3D" id="3.40.50.300">
    <property type="entry name" value="P-loop containing nucleotide triphosphate hydrolases"/>
    <property type="match status" value="1"/>
</dbReference>
<dbReference type="InterPro" id="IPR016032">
    <property type="entry name" value="Sig_transdc_resp-reg_C-effctor"/>
</dbReference>
<dbReference type="GO" id="GO:0003677">
    <property type="term" value="F:DNA binding"/>
    <property type="evidence" value="ECO:0007669"/>
    <property type="project" value="InterPro"/>
</dbReference>
<dbReference type="EMBL" id="SMKU01000106">
    <property type="protein sequence ID" value="TDD84036.1"/>
    <property type="molecule type" value="Genomic_DNA"/>
</dbReference>
<dbReference type="SUPFAM" id="SSF46894">
    <property type="entry name" value="C-terminal effector domain of the bipartite response regulators"/>
    <property type="match status" value="1"/>
</dbReference>
<dbReference type="InterPro" id="IPR027417">
    <property type="entry name" value="P-loop_NTPase"/>
</dbReference>
<dbReference type="OrthoDB" id="3203171at2"/>
<dbReference type="Gene3D" id="1.10.10.10">
    <property type="entry name" value="Winged helix-like DNA-binding domain superfamily/Winged helix DNA-binding domain"/>
    <property type="match status" value="1"/>
</dbReference>
<dbReference type="InterPro" id="IPR005158">
    <property type="entry name" value="BTAD"/>
</dbReference>
<keyword evidence="3" id="KW-1185">Reference proteome</keyword>
<dbReference type="SMART" id="SM01043">
    <property type="entry name" value="BTAD"/>
    <property type="match status" value="1"/>
</dbReference>
<dbReference type="Gene3D" id="1.25.40.10">
    <property type="entry name" value="Tetratricopeptide repeat domain"/>
    <property type="match status" value="2"/>
</dbReference>
<dbReference type="RefSeq" id="WP_131895639.1">
    <property type="nucleotide sequence ID" value="NZ_SMKU01000106.1"/>
</dbReference>
<organism evidence="2 3">
    <name type="scientific">Actinomadura rubrisoli</name>
    <dbReference type="NCBI Taxonomy" id="2530368"/>
    <lineage>
        <taxon>Bacteria</taxon>
        <taxon>Bacillati</taxon>
        <taxon>Actinomycetota</taxon>
        <taxon>Actinomycetes</taxon>
        <taxon>Streptosporangiales</taxon>
        <taxon>Thermomonosporaceae</taxon>
        <taxon>Actinomadura</taxon>
    </lineage>
</organism>
<evidence type="ECO:0000313" key="3">
    <source>
        <dbReference type="Proteomes" id="UP000294513"/>
    </source>
</evidence>
<dbReference type="GO" id="GO:0006355">
    <property type="term" value="P:regulation of DNA-templated transcription"/>
    <property type="evidence" value="ECO:0007669"/>
    <property type="project" value="InterPro"/>
</dbReference>
<dbReference type="Pfam" id="PF13191">
    <property type="entry name" value="AAA_16"/>
    <property type="match status" value="1"/>
</dbReference>
<dbReference type="InterPro" id="IPR011990">
    <property type="entry name" value="TPR-like_helical_dom_sf"/>
</dbReference>
<dbReference type="AlphaFoldDB" id="A0A4R5BGI8"/>
<dbReference type="SUPFAM" id="SSF52540">
    <property type="entry name" value="P-loop containing nucleoside triphosphate hydrolases"/>
    <property type="match status" value="1"/>
</dbReference>
<gene>
    <name evidence="2" type="ORF">E1298_20560</name>
</gene>
<comment type="caution">
    <text evidence="2">The sequence shown here is derived from an EMBL/GenBank/DDBJ whole genome shotgun (WGS) entry which is preliminary data.</text>
</comment>
<accession>A0A4R5BGI8</accession>
<proteinExistence type="predicted"/>
<dbReference type="InterPro" id="IPR051677">
    <property type="entry name" value="AfsR-DnrI-RedD_regulator"/>
</dbReference>
<reference evidence="2 3" key="1">
    <citation type="submission" date="2019-03" db="EMBL/GenBank/DDBJ databases">
        <title>Draft genome sequences of novel Actinobacteria.</title>
        <authorList>
            <person name="Sahin N."/>
            <person name="Ay H."/>
            <person name="Saygin H."/>
        </authorList>
    </citation>
    <scope>NUCLEOTIDE SEQUENCE [LARGE SCALE GENOMIC DNA]</scope>
    <source>
        <strain evidence="2 3">H3C3</strain>
    </source>
</reference>
<dbReference type="Proteomes" id="UP000294513">
    <property type="component" value="Unassembled WGS sequence"/>
</dbReference>